<dbReference type="OrthoDB" id="42948at2759"/>
<accession>A0A9N8H948</accession>
<keyword evidence="1" id="KW-0732">Signal</keyword>
<organism evidence="2 3">
    <name type="scientific">Seminavis robusta</name>
    <dbReference type="NCBI Taxonomy" id="568900"/>
    <lineage>
        <taxon>Eukaryota</taxon>
        <taxon>Sar</taxon>
        <taxon>Stramenopiles</taxon>
        <taxon>Ochrophyta</taxon>
        <taxon>Bacillariophyta</taxon>
        <taxon>Bacillariophyceae</taxon>
        <taxon>Bacillariophycidae</taxon>
        <taxon>Naviculales</taxon>
        <taxon>Naviculaceae</taxon>
        <taxon>Seminavis</taxon>
    </lineage>
</organism>
<dbReference type="SUPFAM" id="SSF52833">
    <property type="entry name" value="Thioredoxin-like"/>
    <property type="match status" value="1"/>
</dbReference>
<gene>
    <name evidence="2" type="ORF">SEMRO_263_G102280.1</name>
</gene>
<dbReference type="CDD" id="cd02980">
    <property type="entry name" value="TRX_Fd_family"/>
    <property type="match status" value="1"/>
</dbReference>
<name>A0A9N8H948_9STRA</name>
<feature type="signal peptide" evidence="1">
    <location>
        <begin position="1"/>
        <end position="23"/>
    </location>
</feature>
<evidence type="ECO:0000256" key="1">
    <source>
        <dbReference type="SAM" id="SignalP"/>
    </source>
</evidence>
<comment type="caution">
    <text evidence="2">The sequence shown here is derived from an EMBL/GenBank/DDBJ whole genome shotgun (WGS) entry which is preliminary data.</text>
</comment>
<reference evidence="2" key="1">
    <citation type="submission" date="2020-06" db="EMBL/GenBank/DDBJ databases">
        <authorList>
            <consortium name="Plant Systems Biology data submission"/>
        </authorList>
    </citation>
    <scope>NUCLEOTIDE SEQUENCE</scope>
    <source>
        <strain evidence="2">D6</strain>
    </source>
</reference>
<dbReference type="InterPro" id="IPR036249">
    <property type="entry name" value="Thioredoxin-like_sf"/>
</dbReference>
<evidence type="ECO:0000313" key="3">
    <source>
        <dbReference type="Proteomes" id="UP001153069"/>
    </source>
</evidence>
<dbReference type="AlphaFoldDB" id="A0A9N8H948"/>
<dbReference type="Proteomes" id="UP001153069">
    <property type="component" value="Unassembled WGS sequence"/>
</dbReference>
<sequence>MIKHSASIISLIYLILFLGEVNSFQTATTSTGHLPTTTTLFLSETTNNAVEEQTDLRSATAAKFKVLTCTSTACSKRRKTFGMDDLATFGAFYSRAKKSFPETMQVEEAPCLGSCKFGPCVGVEHEDYYGTVALEGMTQDEFGASCFHNIITEEDADRVWACVENAVEVMMEAEDDDEE</sequence>
<keyword evidence="3" id="KW-1185">Reference proteome</keyword>
<feature type="chain" id="PRO_5040141450" evidence="1">
    <location>
        <begin position="24"/>
        <end position="179"/>
    </location>
</feature>
<evidence type="ECO:0000313" key="2">
    <source>
        <dbReference type="EMBL" id="CAB9506333.1"/>
    </source>
</evidence>
<dbReference type="EMBL" id="CAICTM010000262">
    <property type="protein sequence ID" value="CAB9506333.1"/>
    <property type="molecule type" value="Genomic_DNA"/>
</dbReference>
<protein>
    <submittedName>
        <fullName evidence="2">Uncharacterized protein</fullName>
    </submittedName>
</protein>
<proteinExistence type="predicted"/>
<dbReference type="Gene3D" id="3.40.30.10">
    <property type="entry name" value="Glutaredoxin"/>
    <property type="match status" value="1"/>
</dbReference>